<evidence type="ECO:0000313" key="4">
    <source>
        <dbReference type="Proteomes" id="UP000275510"/>
    </source>
</evidence>
<evidence type="ECO:0000313" key="3">
    <source>
        <dbReference type="EMBL" id="VEJ17662.1"/>
    </source>
</evidence>
<dbReference type="SUPFAM" id="SSF75169">
    <property type="entry name" value="DsrEFH-like"/>
    <property type="match status" value="1"/>
</dbReference>
<dbReference type="RefSeq" id="WP_005599047.1">
    <property type="nucleotide sequence ID" value="NZ_CBDBSU010000008.1"/>
</dbReference>
<comment type="similarity">
    <text evidence="1">Belongs to the DsrF/TusC family.</text>
</comment>
<dbReference type="Pfam" id="PF02635">
    <property type="entry name" value="DsrE"/>
    <property type="match status" value="1"/>
</dbReference>
<dbReference type="EMBL" id="LR134515">
    <property type="protein sequence ID" value="VEJ17662.1"/>
    <property type="molecule type" value="Genomic_DNA"/>
</dbReference>
<name>A0A223MD34_ACTPL</name>
<reference evidence="3 4" key="1">
    <citation type="submission" date="2018-12" db="EMBL/GenBank/DDBJ databases">
        <authorList>
            <consortium name="Pathogen Informatics"/>
        </authorList>
    </citation>
    <scope>NUCLEOTIDE SEQUENCE [LARGE SCALE GENOMIC DNA]</scope>
    <source>
        <strain evidence="3 4">NCTC10976</strain>
    </source>
</reference>
<dbReference type="NCBIfam" id="NF001238">
    <property type="entry name" value="PRK00211.1"/>
    <property type="match status" value="1"/>
</dbReference>
<dbReference type="EMBL" id="JAPQFC010000001">
    <property type="protein sequence ID" value="MCY6524316.1"/>
    <property type="molecule type" value="Genomic_DNA"/>
</dbReference>
<protein>
    <submittedName>
        <fullName evidence="3">Sulfur relay protein TusC</fullName>
    </submittedName>
    <submittedName>
        <fullName evidence="2">Sulfurtransferase complex subunit TusC</fullName>
    </submittedName>
</protein>
<dbReference type="NCBIfam" id="TIGR03010">
    <property type="entry name" value="sulf_tusC_dsrF"/>
    <property type="match status" value="1"/>
</dbReference>
<organism evidence="3 4">
    <name type="scientific">Actinobacillus pleuropneumoniae</name>
    <name type="common">Haemophilus pleuropneumoniae</name>
    <dbReference type="NCBI Taxonomy" id="715"/>
    <lineage>
        <taxon>Bacteria</taxon>
        <taxon>Pseudomonadati</taxon>
        <taxon>Pseudomonadota</taxon>
        <taxon>Gammaproteobacteria</taxon>
        <taxon>Pasteurellales</taxon>
        <taxon>Pasteurellaceae</taxon>
        <taxon>Actinobacillus</taxon>
    </lineage>
</organism>
<dbReference type="InterPro" id="IPR003787">
    <property type="entry name" value="Sulphur_relay_DsrE/F-like"/>
</dbReference>
<gene>
    <name evidence="3" type="primary">tusC</name>
    <name evidence="3" type="ORF">NCTC10976_01809</name>
    <name evidence="2" type="ORF">OYG11_08830</name>
</gene>
<dbReference type="PANTHER" id="PTHR38780:SF1">
    <property type="entry name" value="PROTEIN TUSC"/>
    <property type="match status" value="1"/>
</dbReference>
<reference evidence="2" key="3">
    <citation type="submission" date="2022-12" db="EMBL/GenBank/DDBJ databases">
        <authorList>
            <person name="Kardos G."/>
            <person name="Sarkozi R."/>
            <person name="Laczko L."/>
            <person name="Marton S."/>
            <person name="Makrai L."/>
            <person name="Banyai K."/>
            <person name="Fodor L."/>
        </authorList>
    </citation>
    <scope>NUCLEOTIDE SEQUENCE</scope>
    <source>
        <strain evidence="2">84/14</strain>
    </source>
</reference>
<evidence type="ECO:0000256" key="1">
    <source>
        <dbReference type="ARBA" id="ARBA00005996"/>
    </source>
</evidence>
<proteinExistence type="inferred from homology"/>
<dbReference type="Gene3D" id="3.40.1260.10">
    <property type="entry name" value="DsrEFH-like"/>
    <property type="match status" value="1"/>
</dbReference>
<accession>A0A223MD34</accession>
<sequence>MMKKYKLAFVFTQPPFGTATGREGLDALLAASAFCAEDEIAICFLNDGVFNLLAQQQPNNILQKDHISTFKLIELYDLTECFICEESINQRKLNNTEWILPNANIIPQTELFAILAQSEKILTF</sequence>
<reference evidence="2" key="2">
    <citation type="journal article" date="2021" name="Vet Sci">
        <title>O-Serogroups and Pathovirotypes of Escherichia coli Isolated from Post-Weaning Piglets Showing Diarrhoea and/or Oedema in South Korea.</title>
        <authorList>
            <person name="Byun J.W."/>
            <person name="Moon B.Y."/>
            <person name="Do K.H."/>
            <person name="Lee K."/>
            <person name="Lee H.Y."/>
            <person name="Kim W.I."/>
            <person name="So B."/>
            <person name="Lee W.K."/>
        </authorList>
    </citation>
    <scope>NUCLEOTIDE SEQUENCE</scope>
    <source>
        <strain evidence="2">84/14</strain>
    </source>
</reference>
<dbReference type="Proteomes" id="UP001077788">
    <property type="component" value="Unassembled WGS sequence"/>
</dbReference>
<dbReference type="Proteomes" id="UP000275510">
    <property type="component" value="Chromosome"/>
</dbReference>
<evidence type="ECO:0000313" key="2">
    <source>
        <dbReference type="EMBL" id="MCY6524316.1"/>
    </source>
</evidence>
<dbReference type="PANTHER" id="PTHR38780">
    <property type="entry name" value="PROTEIN TUSC"/>
    <property type="match status" value="1"/>
</dbReference>
<dbReference type="InterPro" id="IPR017462">
    <property type="entry name" value="Sulphur_relay_TusC/DsrF"/>
</dbReference>
<dbReference type="GeneID" id="48599929"/>
<dbReference type="AlphaFoldDB" id="A0A223MD34"/>
<dbReference type="InterPro" id="IPR027396">
    <property type="entry name" value="DsrEFH-like"/>
</dbReference>
<dbReference type="OrthoDB" id="9789418at2"/>